<dbReference type="GO" id="GO:0034605">
    <property type="term" value="P:cellular response to heat"/>
    <property type="evidence" value="ECO:0007669"/>
    <property type="project" value="TreeGrafter"/>
</dbReference>
<dbReference type="InterPro" id="IPR001270">
    <property type="entry name" value="ClpA/B"/>
</dbReference>
<dbReference type="CDD" id="cd00009">
    <property type="entry name" value="AAA"/>
    <property type="match status" value="1"/>
</dbReference>
<feature type="transmembrane region" description="Helical" evidence="4">
    <location>
        <begin position="101"/>
        <end position="120"/>
    </location>
</feature>
<keyword evidence="4" id="KW-0472">Membrane</keyword>
<keyword evidence="6" id="KW-0645">Protease</keyword>
<dbReference type="GO" id="GO:0016887">
    <property type="term" value="F:ATP hydrolysis activity"/>
    <property type="evidence" value="ECO:0007669"/>
    <property type="project" value="InterPro"/>
</dbReference>
<comment type="caution">
    <text evidence="6">The sequence shown here is derived from an EMBL/GenBank/DDBJ whole genome shotgun (WGS) entry which is preliminary data.</text>
</comment>
<evidence type="ECO:0000313" key="7">
    <source>
        <dbReference type="Proteomes" id="UP000265540"/>
    </source>
</evidence>
<dbReference type="InterPro" id="IPR050130">
    <property type="entry name" value="ClpA_ClpB"/>
</dbReference>
<proteinExistence type="predicted"/>
<dbReference type="PROSITE" id="PS50045">
    <property type="entry name" value="SIGMA54_INTERACT_4"/>
    <property type="match status" value="1"/>
</dbReference>
<dbReference type="PANTHER" id="PTHR11638">
    <property type="entry name" value="ATP-DEPENDENT CLP PROTEASE"/>
    <property type="match status" value="1"/>
</dbReference>
<dbReference type="Gene3D" id="3.40.50.300">
    <property type="entry name" value="P-loop containing nucleotide triphosphate hydrolases"/>
    <property type="match status" value="2"/>
</dbReference>
<dbReference type="CDD" id="cd19499">
    <property type="entry name" value="RecA-like_ClpB_Hsp104-like"/>
    <property type="match status" value="1"/>
</dbReference>
<feature type="domain" description="Sigma-54 factor interaction" evidence="5">
    <location>
        <begin position="575"/>
        <end position="814"/>
    </location>
</feature>
<evidence type="ECO:0000256" key="4">
    <source>
        <dbReference type="SAM" id="Phobius"/>
    </source>
</evidence>
<dbReference type="SUPFAM" id="SSF52540">
    <property type="entry name" value="P-loop containing nucleoside triphosphate hydrolases"/>
    <property type="match status" value="2"/>
</dbReference>
<reference evidence="6 7" key="1">
    <citation type="journal article" date="2017" name="ISME J.">
        <title>Energy and carbon metabolisms in a deep terrestrial subsurface fluid microbial community.</title>
        <authorList>
            <person name="Momper L."/>
            <person name="Jungbluth S.P."/>
            <person name="Lee M.D."/>
            <person name="Amend J.P."/>
        </authorList>
    </citation>
    <scope>NUCLEOTIDE SEQUENCE [LARGE SCALE GENOMIC DNA]</scope>
    <source>
        <strain evidence="6">SURF_46</strain>
    </source>
</reference>
<dbReference type="GO" id="GO:0006355">
    <property type="term" value="P:regulation of DNA-templated transcription"/>
    <property type="evidence" value="ECO:0007669"/>
    <property type="project" value="InterPro"/>
</dbReference>
<dbReference type="GO" id="GO:0005524">
    <property type="term" value="F:ATP binding"/>
    <property type="evidence" value="ECO:0007669"/>
    <property type="project" value="UniProtKB-KW"/>
</dbReference>
<evidence type="ECO:0000259" key="5">
    <source>
        <dbReference type="PROSITE" id="PS50045"/>
    </source>
</evidence>
<organism evidence="6 7">
    <name type="scientific">candidate division WWE3 bacterium</name>
    <dbReference type="NCBI Taxonomy" id="2053526"/>
    <lineage>
        <taxon>Bacteria</taxon>
        <taxon>Katanobacteria</taxon>
    </lineage>
</organism>
<dbReference type="Gene3D" id="1.10.8.60">
    <property type="match status" value="2"/>
</dbReference>
<evidence type="ECO:0000256" key="2">
    <source>
        <dbReference type="ARBA" id="ARBA00022840"/>
    </source>
</evidence>
<sequence length="855" mass="96459">MSFLPKSPHLFLYWWAVKAPKHIFTVFKRILLIVNNHISFTTNLRLIFTPLFGDYTIIGRFIGFTVRIFEIVFGSIFVVAVSIVAVIAPVAWWLVPFAGFIEYKIYVLMFIAGGYLVWAFKTKNTPEKRIKDCKTEDCIRSFRPGTQGLYEDIMDNHHKGIEKLLKSQPVFFLLRKLELQNDEFKQKLTGVPHLDTHNLLSSIYEYAKTTGTRYIETEHLFVGLLKNLPNRDIFLSTYGTRIEMVERGTSWLLEEREKLAKMYIWQEDFESLFLGGTGKGMTGRVTPFLDSMSEDFTRMAVRGGYERFTMLERYIRKIGELMSGSNENILIIGPPGSGKTSLVRGIAYKIMQGIEFKSLSNKRIISLQLAGILSGTKTAGEIAEKLKGALAEAKGSGDIVLFIDEIHTLVTGGGDQNPEVATIYSLLEPELSLNKIQFIGATTIQNYRKYIEPNGAFARLFNILEIEEATREETINILKYVIREVERRKGVTVTYAAVERTLDLSKKLIHDRVLPDKAILIIDRAATYAAGNTKYLDTKAVEHVVADITHVPSQMISEEESSKLLNIEAEMKQMVIGQDHAIKQVAAALKRARAGIRNENKPIASFLFVGTTGVGKTQTSKALAKSYFGDAKNMIRLDMSEYQQLDSMSRLLGSPDGKSRGVLTEAVRTKPFALLLLDEIEKAHPNILLTFLQVLDEGRLTDSTGLEINFTNTLIIATSNVGTRKIQEIFAKNGNIDEMQESAMREVRSHFAPEFLNRFSGIIVFNPLTKENVRDITILLLQNVQKSADAKGIKIAFKPEVIEELIKRGYNPEWGARPLSRVIEDTVESYLAVKMLTKEFKMGDDIELGSEVFED</sequence>
<dbReference type="PRINTS" id="PR00300">
    <property type="entry name" value="CLPPROTEASEA"/>
</dbReference>
<protein>
    <submittedName>
        <fullName evidence="6">ATP-dependent Clp protease ATP-binding subunit</fullName>
    </submittedName>
</protein>
<feature type="transmembrane region" description="Helical" evidence="4">
    <location>
        <begin position="68"/>
        <end position="95"/>
    </location>
</feature>
<dbReference type="Proteomes" id="UP000265540">
    <property type="component" value="Unassembled WGS sequence"/>
</dbReference>
<keyword evidence="4" id="KW-0812">Transmembrane</keyword>
<dbReference type="Pfam" id="PF17871">
    <property type="entry name" value="AAA_lid_9"/>
    <property type="match status" value="1"/>
</dbReference>
<evidence type="ECO:0000313" key="6">
    <source>
        <dbReference type="EMBL" id="RJR27475.1"/>
    </source>
</evidence>
<accession>A0A3A4ZE38</accession>
<keyword evidence="6" id="KW-0378">Hydrolase</keyword>
<dbReference type="InterPro" id="IPR003593">
    <property type="entry name" value="AAA+_ATPase"/>
</dbReference>
<dbReference type="InterPro" id="IPR041546">
    <property type="entry name" value="ClpA/ClpB_AAA_lid"/>
</dbReference>
<name>A0A3A4ZE38_UNCKA</name>
<keyword evidence="2 6" id="KW-0067">ATP-binding</keyword>
<evidence type="ECO:0000256" key="3">
    <source>
        <dbReference type="ARBA" id="ARBA00023186"/>
    </source>
</evidence>
<keyword evidence="4" id="KW-1133">Transmembrane helix</keyword>
<dbReference type="FunFam" id="3.40.50.300:FF:000025">
    <property type="entry name" value="ATP-dependent Clp protease subunit"/>
    <property type="match status" value="1"/>
</dbReference>
<dbReference type="PANTHER" id="PTHR11638:SF175">
    <property type="entry name" value="ATP-DEPENDENT CLP PROTEASE, ATP-BINDING SUBUNIT CLPC"/>
    <property type="match status" value="1"/>
</dbReference>
<dbReference type="SMART" id="SM01086">
    <property type="entry name" value="ClpB_D2-small"/>
    <property type="match status" value="1"/>
</dbReference>
<keyword evidence="1" id="KW-0547">Nucleotide-binding</keyword>
<dbReference type="InterPro" id="IPR027417">
    <property type="entry name" value="P-loop_NTPase"/>
</dbReference>
<dbReference type="Pfam" id="PF07724">
    <property type="entry name" value="AAA_2"/>
    <property type="match status" value="1"/>
</dbReference>
<dbReference type="Pfam" id="PF10431">
    <property type="entry name" value="ClpB_D2-small"/>
    <property type="match status" value="1"/>
</dbReference>
<dbReference type="InterPro" id="IPR019489">
    <property type="entry name" value="Clp_ATPase_C"/>
</dbReference>
<dbReference type="InterPro" id="IPR002078">
    <property type="entry name" value="Sigma_54_int"/>
</dbReference>
<dbReference type="GO" id="GO:0006508">
    <property type="term" value="P:proteolysis"/>
    <property type="evidence" value="ECO:0007669"/>
    <property type="project" value="UniProtKB-KW"/>
</dbReference>
<gene>
    <name evidence="6" type="ORF">C4561_02150</name>
</gene>
<dbReference type="GO" id="GO:0005737">
    <property type="term" value="C:cytoplasm"/>
    <property type="evidence" value="ECO:0007669"/>
    <property type="project" value="TreeGrafter"/>
</dbReference>
<dbReference type="EMBL" id="QZJF01000011">
    <property type="protein sequence ID" value="RJR27475.1"/>
    <property type="molecule type" value="Genomic_DNA"/>
</dbReference>
<dbReference type="GO" id="GO:0008233">
    <property type="term" value="F:peptidase activity"/>
    <property type="evidence" value="ECO:0007669"/>
    <property type="project" value="UniProtKB-KW"/>
</dbReference>
<evidence type="ECO:0000256" key="1">
    <source>
        <dbReference type="ARBA" id="ARBA00022741"/>
    </source>
</evidence>
<keyword evidence="3" id="KW-0143">Chaperone</keyword>
<dbReference type="Pfam" id="PF00004">
    <property type="entry name" value="AAA"/>
    <property type="match status" value="1"/>
</dbReference>
<dbReference type="AlphaFoldDB" id="A0A3A4ZE38"/>
<dbReference type="InterPro" id="IPR003959">
    <property type="entry name" value="ATPase_AAA_core"/>
</dbReference>
<dbReference type="SMART" id="SM00382">
    <property type="entry name" value="AAA"/>
    <property type="match status" value="2"/>
</dbReference>